<dbReference type="GO" id="GO:0016747">
    <property type="term" value="F:acyltransferase activity, transferring groups other than amino-acyl groups"/>
    <property type="evidence" value="ECO:0007669"/>
    <property type="project" value="InterPro"/>
</dbReference>
<dbReference type="InterPro" id="IPR000182">
    <property type="entry name" value="GNAT_dom"/>
</dbReference>
<gene>
    <name evidence="2" type="ORF">CD32_12710</name>
</gene>
<keyword evidence="2" id="KW-0808">Transferase</keyword>
<protein>
    <submittedName>
        <fullName evidence="2">GCN5 family acetyltransferase</fullName>
    </submittedName>
</protein>
<dbReference type="STRING" id="1220589.CD32_12710"/>
<name>A0A0A3JBN7_9BACI</name>
<dbReference type="Proteomes" id="UP000030437">
    <property type="component" value="Unassembled WGS sequence"/>
</dbReference>
<sequence>MKVDEQIAEKVQLRPLRLQDFSRVAEWSRDMEFCFANSWEPSREEEELYQWWANWVNSKMDDFLRIGIEFEERLVGYADLADIRYGKAEFGIAIGESGLWGKGVGPAAARKLLNYAKETLGLTTIVAETHQTNHRSRKMLQKLGFREVSRNGTDMYYGEETALIQYEKLL</sequence>
<dbReference type="Pfam" id="PF13302">
    <property type="entry name" value="Acetyltransf_3"/>
    <property type="match status" value="1"/>
</dbReference>
<dbReference type="EMBL" id="JPVP01000056">
    <property type="protein sequence ID" value="KGR84442.1"/>
    <property type="molecule type" value="Genomic_DNA"/>
</dbReference>
<reference evidence="2 3" key="1">
    <citation type="submission" date="2014-02" db="EMBL/GenBank/DDBJ databases">
        <title>Draft genome sequence of Lysinibacillus odysseyi NBRC 100172.</title>
        <authorList>
            <person name="Zhang F."/>
            <person name="Wang G."/>
            <person name="Zhang L."/>
        </authorList>
    </citation>
    <scope>NUCLEOTIDE SEQUENCE [LARGE SCALE GENOMIC DNA]</scope>
    <source>
        <strain evidence="2 3">NBRC 100172</strain>
    </source>
</reference>
<dbReference type="eggNOG" id="COG1670">
    <property type="taxonomic scope" value="Bacteria"/>
</dbReference>
<dbReference type="PANTHER" id="PTHR43415">
    <property type="entry name" value="SPERMIDINE N(1)-ACETYLTRANSFERASE"/>
    <property type="match status" value="1"/>
</dbReference>
<accession>A0A0A3JBN7</accession>
<evidence type="ECO:0000313" key="2">
    <source>
        <dbReference type="EMBL" id="KGR84442.1"/>
    </source>
</evidence>
<proteinExistence type="predicted"/>
<keyword evidence="3" id="KW-1185">Reference proteome</keyword>
<evidence type="ECO:0000313" key="3">
    <source>
        <dbReference type="Proteomes" id="UP000030437"/>
    </source>
</evidence>
<dbReference type="RefSeq" id="WP_233153115.1">
    <property type="nucleotide sequence ID" value="NZ_AVCX01000005.1"/>
</dbReference>
<evidence type="ECO:0000259" key="1">
    <source>
        <dbReference type="PROSITE" id="PS51186"/>
    </source>
</evidence>
<dbReference type="PROSITE" id="PS51186">
    <property type="entry name" value="GNAT"/>
    <property type="match status" value="1"/>
</dbReference>
<dbReference type="SUPFAM" id="SSF55729">
    <property type="entry name" value="Acyl-CoA N-acyltransferases (Nat)"/>
    <property type="match status" value="1"/>
</dbReference>
<comment type="caution">
    <text evidence="2">The sequence shown here is derived from an EMBL/GenBank/DDBJ whole genome shotgun (WGS) entry which is preliminary data.</text>
</comment>
<dbReference type="Gene3D" id="3.40.630.30">
    <property type="match status" value="1"/>
</dbReference>
<dbReference type="InterPro" id="IPR016181">
    <property type="entry name" value="Acyl_CoA_acyltransferase"/>
</dbReference>
<dbReference type="PANTHER" id="PTHR43415:SF3">
    <property type="entry name" value="GNAT-FAMILY ACETYLTRANSFERASE"/>
    <property type="match status" value="1"/>
</dbReference>
<feature type="domain" description="N-acetyltransferase" evidence="1">
    <location>
        <begin position="11"/>
        <end position="170"/>
    </location>
</feature>
<dbReference type="AlphaFoldDB" id="A0A0A3JBN7"/>
<organism evidence="2 3">
    <name type="scientific">Lysinibacillus odysseyi 34hs-1 = NBRC 100172</name>
    <dbReference type="NCBI Taxonomy" id="1220589"/>
    <lineage>
        <taxon>Bacteria</taxon>
        <taxon>Bacillati</taxon>
        <taxon>Bacillota</taxon>
        <taxon>Bacilli</taxon>
        <taxon>Bacillales</taxon>
        <taxon>Bacillaceae</taxon>
        <taxon>Lysinibacillus</taxon>
    </lineage>
</organism>